<evidence type="ECO:0000256" key="1">
    <source>
        <dbReference type="ARBA" id="ARBA00022690"/>
    </source>
</evidence>
<dbReference type="Gene3D" id="2.10.25.10">
    <property type="entry name" value="Laminin"/>
    <property type="match status" value="1"/>
</dbReference>
<feature type="chain" id="PRO_5027968855" evidence="3">
    <location>
        <begin position="19"/>
        <end position="86"/>
    </location>
</feature>
<dbReference type="GO" id="GO:0030414">
    <property type="term" value="F:peptidase inhibitor activity"/>
    <property type="evidence" value="ECO:0007669"/>
    <property type="project" value="UniProtKB-KW"/>
</dbReference>
<dbReference type="InterPro" id="IPR036084">
    <property type="entry name" value="Ser_inhib-like_sf"/>
</dbReference>
<accession>A0A6P7FF52</accession>
<dbReference type="InterPro" id="IPR002919">
    <property type="entry name" value="TIL_dom"/>
</dbReference>
<dbReference type="AlphaFoldDB" id="A0A6P7FF52"/>
<evidence type="ECO:0000259" key="4">
    <source>
        <dbReference type="Pfam" id="PF01826"/>
    </source>
</evidence>
<organism evidence="5">
    <name type="scientific">Diabrotica virgifera virgifera</name>
    <name type="common">western corn rootworm</name>
    <dbReference type="NCBI Taxonomy" id="50390"/>
    <lineage>
        <taxon>Eukaryota</taxon>
        <taxon>Metazoa</taxon>
        <taxon>Ecdysozoa</taxon>
        <taxon>Arthropoda</taxon>
        <taxon>Hexapoda</taxon>
        <taxon>Insecta</taxon>
        <taxon>Pterygota</taxon>
        <taxon>Neoptera</taxon>
        <taxon>Endopterygota</taxon>
        <taxon>Coleoptera</taxon>
        <taxon>Polyphaga</taxon>
        <taxon>Cucujiformia</taxon>
        <taxon>Chrysomeloidea</taxon>
        <taxon>Chrysomelidae</taxon>
        <taxon>Galerucinae</taxon>
        <taxon>Diabroticina</taxon>
        <taxon>Diabroticites</taxon>
        <taxon>Diabrotica</taxon>
    </lineage>
</organism>
<dbReference type="InParanoid" id="A0A6P7FF52"/>
<feature type="domain" description="TIL" evidence="4">
    <location>
        <begin position="23"/>
        <end position="81"/>
    </location>
</feature>
<proteinExistence type="predicted"/>
<dbReference type="PANTHER" id="PTHR23259:SF69">
    <property type="entry name" value="GEO11767P1-RELATED"/>
    <property type="match status" value="1"/>
</dbReference>
<reference evidence="5" key="1">
    <citation type="submission" date="2025-08" db="UniProtKB">
        <authorList>
            <consortium name="RefSeq"/>
        </authorList>
    </citation>
    <scope>IDENTIFICATION</scope>
    <source>
        <tissue evidence="5">Whole insect</tissue>
    </source>
</reference>
<feature type="signal peptide" evidence="3">
    <location>
        <begin position="1"/>
        <end position="18"/>
    </location>
</feature>
<dbReference type="Pfam" id="PF01826">
    <property type="entry name" value="TIL"/>
    <property type="match status" value="1"/>
</dbReference>
<gene>
    <name evidence="5" type="primary">LOC114328745</name>
</gene>
<protein>
    <submittedName>
        <fullName evidence="5">Chymotrypsin-elastase inhibitor ixodidin-like</fullName>
    </submittedName>
</protein>
<evidence type="ECO:0000313" key="5">
    <source>
        <dbReference type="RefSeq" id="XP_028133497.1"/>
    </source>
</evidence>
<evidence type="ECO:0000256" key="3">
    <source>
        <dbReference type="SAM" id="SignalP"/>
    </source>
</evidence>
<evidence type="ECO:0000256" key="2">
    <source>
        <dbReference type="ARBA" id="ARBA00023157"/>
    </source>
</evidence>
<keyword evidence="2" id="KW-1015">Disulfide bond</keyword>
<keyword evidence="1" id="KW-0646">Protease inhibitor</keyword>
<name>A0A6P7FF52_DIAVI</name>
<dbReference type="InterPro" id="IPR051368">
    <property type="entry name" value="SerProtInhib-TIL_Domain"/>
</dbReference>
<dbReference type="PANTHER" id="PTHR23259">
    <property type="entry name" value="RIDDLE"/>
    <property type="match status" value="1"/>
</dbReference>
<keyword evidence="3" id="KW-0732">Signal</keyword>
<dbReference type="CDD" id="cd19941">
    <property type="entry name" value="TIL"/>
    <property type="match status" value="1"/>
</dbReference>
<sequence length="86" mass="9741">MSLLLLLVIIFSIEQILGQEDNCNQNEVYEDCQPCCPEQTCRDRLPRPCGSCPNGCTPGCFCKFGYIRESTRGPCVPIRSCYWRAT</sequence>
<dbReference type="SUPFAM" id="SSF57567">
    <property type="entry name" value="Serine protease inhibitors"/>
    <property type="match status" value="1"/>
</dbReference>
<dbReference type="RefSeq" id="XP_028133497.1">
    <property type="nucleotide sequence ID" value="XM_028277696.1"/>
</dbReference>